<accession>A0A4Y5Z2Y8</accession>
<evidence type="ECO:0000313" key="4">
    <source>
        <dbReference type="Proteomes" id="UP000316093"/>
    </source>
</evidence>
<dbReference type="EMBL" id="CP041046">
    <property type="protein sequence ID" value="QDE39246.1"/>
    <property type="molecule type" value="Genomic_DNA"/>
</dbReference>
<sequence>MGARRQRGRCLRPGRLPHPHHLAGRRPALGRGAMKMRGMTLVELVVGLAVASTVAAVVLVGSAAVATQVRRGFASSGATESADAALAAMLADVRRDGEWSTCLPARGCPVYVGGAYGMALVVGRQRAWTIQDGLRLCAGRHCERVFEGATALQVLVDTDVDGGIRHDEARRGDASRARLVELRLSLRDGTSRSRWAWIPP</sequence>
<keyword evidence="2" id="KW-0472">Membrane</keyword>
<feature type="compositionally biased region" description="Basic residues" evidence="1">
    <location>
        <begin position="1"/>
        <end position="24"/>
    </location>
</feature>
<reference evidence="3 4" key="1">
    <citation type="submission" date="2019-06" db="EMBL/GenBank/DDBJ databases">
        <title>A complete genome sequence for Luteibacter pinisoli MAH-14.</title>
        <authorList>
            <person name="Baltrus D.A."/>
        </authorList>
    </citation>
    <scope>NUCLEOTIDE SEQUENCE [LARGE SCALE GENOMIC DNA]</scope>
    <source>
        <strain evidence="3 4">MAH-14</strain>
    </source>
</reference>
<gene>
    <name evidence="3" type="ORF">FIV34_08555</name>
</gene>
<dbReference type="InterPro" id="IPR012902">
    <property type="entry name" value="N_methyl_site"/>
</dbReference>
<evidence type="ECO:0000256" key="1">
    <source>
        <dbReference type="SAM" id="MobiDB-lite"/>
    </source>
</evidence>
<keyword evidence="4" id="KW-1185">Reference proteome</keyword>
<dbReference type="NCBIfam" id="TIGR02532">
    <property type="entry name" value="IV_pilin_GFxxxE"/>
    <property type="match status" value="1"/>
</dbReference>
<feature type="region of interest" description="Disordered" evidence="1">
    <location>
        <begin position="1"/>
        <end position="26"/>
    </location>
</feature>
<feature type="transmembrane region" description="Helical" evidence="2">
    <location>
        <begin position="41"/>
        <end position="66"/>
    </location>
</feature>
<keyword evidence="2" id="KW-1133">Transmembrane helix</keyword>
<dbReference type="AlphaFoldDB" id="A0A4Y5Z2Y8"/>
<dbReference type="KEGG" id="lpy:FIV34_08555"/>
<name>A0A4Y5Z2Y8_9GAMM</name>
<protein>
    <submittedName>
        <fullName evidence="3">Prepilin-type N-terminal cleavage/methylation domain-containing protein</fullName>
    </submittedName>
</protein>
<dbReference type="Proteomes" id="UP000316093">
    <property type="component" value="Chromosome"/>
</dbReference>
<evidence type="ECO:0000256" key="2">
    <source>
        <dbReference type="SAM" id="Phobius"/>
    </source>
</evidence>
<keyword evidence="2" id="KW-0812">Transmembrane</keyword>
<dbReference type="OrthoDB" id="9970660at2"/>
<evidence type="ECO:0000313" key="3">
    <source>
        <dbReference type="EMBL" id="QDE39246.1"/>
    </source>
</evidence>
<organism evidence="3 4">
    <name type="scientific">Luteibacter pinisoli</name>
    <dbReference type="NCBI Taxonomy" id="2589080"/>
    <lineage>
        <taxon>Bacteria</taxon>
        <taxon>Pseudomonadati</taxon>
        <taxon>Pseudomonadota</taxon>
        <taxon>Gammaproteobacteria</taxon>
        <taxon>Lysobacterales</taxon>
        <taxon>Rhodanobacteraceae</taxon>
        <taxon>Luteibacter</taxon>
    </lineage>
</organism>
<dbReference type="PROSITE" id="PS00409">
    <property type="entry name" value="PROKAR_NTER_METHYL"/>
    <property type="match status" value="1"/>
</dbReference>
<proteinExistence type="predicted"/>